<evidence type="ECO:0000256" key="1">
    <source>
        <dbReference type="ARBA" id="ARBA00000085"/>
    </source>
</evidence>
<dbReference type="InterPro" id="IPR005467">
    <property type="entry name" value="His_kinase_dom"/>
</dbReference>
<dbReference type="AlphaFoldDB" id="A0A379DG18"/>
<evidence type="ECO:0000256" key="12">
    <source>
        <dbReference type="ARBA" id="ARBA00023012"/>
    </source>
</evidence>
<feature type="transmembrane region" description="Helical" evidence="14">
    <location>
        <begin position="12"/>
        <end position="31"/>
    </location>
</feature>
<keyword evidence="13 14" id="KW-0472">Membrane</keyword>
<keyword evidence="10" id="KW-0067">ATP-binding</keyword>
<dbReference type="SMART" id="SM00387">
    <property type="entry name" value="HATPase_c"/>
    <property type="match status" value="1"/>
</dbReference>
<reference evidence="16 17" key="1">
    <citation type="submission" date="2018-06" db="EMBL/GenBank/DDBJ databases">
        <authorList>
            <consortium name="Pathogen Informatics"/>
            <person name="Doyle S."/>
        </authorList>
    </citation>
    <scope>NUCLEOTIDE SEQUENCE [LARGE SCALE GENOMIC DNA]</scope>
    <source>
        <strain evidence="16 17">NCTC11088</strain>
    </source>
</reference>
<feature type="transmembrane region" description="Helical" evidence="14">
    <location>
        <begin position="256"/>
        <end position="278"/>
    </location>
</feature>
<name>A0A379DG18_9FIRM</name>
<keyword evidence="12" id="KW-0902">Two-component regulatory system</keyword>
<evidence type="ECO:0000256" key="13">
    <source>
        <dbReference type="ARBA" id="ARBA00023136"/>
    </source>
</evidence>
<dbReference type="SUPFAM" id="SSF55874">
    <property type="entry name" value="ATPase domain of HSP90 chaperone/DNA topoisomerase II/histidine kinase"/>
    <property type="match status" value="1"/>
</dbReference>
<dbReference type="FunFam" id="1.10.287.130:FF:000008">
    <property type="entry name" value="Two-component sensor histidine kinase"/>
    <property type="match status" value="1"/>
</dbReference>
<dbReference type="GO" id="GO:0005886">
    <property type="term" value="C:plasma membrane"/>
    <property type="evidence" value="ECO:0007669"/>
    <property type="project" value="UniProtKB-SubCell"/>
</dbReference>
<protein>
    <recommendedName>
        <fullName evidence="3">histidine kinase</fullName>
        <ecNumber evidence="3">2.7.13.3</ecNumber>
    </recommendedName>
</protein>
<evidence type="ECO:0000256" key="8">
    <source>
        <dbReference type="ARBA" id="ARBA00022741"/>
    </source>
</evidence>
<dbReference type="Gene3D" id="3.30.565.10">
    <property type="entry name" value="Histidine kinase-like ATPase, C-terminal domain"/>
    <property type="match status" value="1"/>
</dbReference>
<evidence type="ECO:0000256" key="9">
    <source>
        <dbReference type="ARBA" id="ARBA00022777"/>
    </source>
</evidence>
<dbReference type="SUPFAM" id="SSF47384">
    <property type="entry name" value="Homodimeric domain of signal transducing histidine kinase"/>
    <property type="match status" value="1"/>
</dbReference>
<keyword evidence="4" id="KW-1003">Cell membrane</keyword>
<keyword evidence="8" id="KW-0547">Nucleotide-binding</keyword>
<evidence type="ECO:0000256" key="2">
    <source>
        <dbReference type="ARBA" id="ARBA00004651"/>
    </source>
</evidence>
<evidence type="ECO:0000256" key="14">
    <source>
        <dbReference type="SAM" id="Phobius"/>
    </source>
</evidence>
<organism evidence="16 17">
    <name type="scientific">Peptoniphilus indolicus</name>
    <dbReference type="NCBI Taxonomy" id="33030"/>
    <lineage>
        <taxon>Bacteria</taxon>
        <taxon>Bacillati</taxon>
        <taxon>Bacillota</taxon>
        <taxon>Tissierellia</taxon>
        <taxon>Tissierellales</taxon>
        <taxon>Peptoniphilaceae</taxon>
        <taxon>Peptoniphilus</taxon>
    </lineage>
</organism>
<dbReference type="GO" id="GO:0005524">
    <property type="term" value="F:ATP binding"/>
    <property type="evidence" value="ECO:0007669"/>
    <property type="project" value="UniProtKB-KW"/>
</dbReference>
<accession>A0A379DG18</accession>
<dbReference type="Gene3D" id="1.10.287.130">
    <property type="match status" value="1"/>
</dbReference>
<evidence type="ECO:0000256" key="7">
    <source>
        <dbReference type="ARBA" id="ARBA00022692"/>
    </source>
</evidence>
<feature type="transmembrane region" description="Helical" evidence="14">
    <location>
        <begin position="299"/>
        <end position="321"/>
    </location>
</feature>
<evidence type="ECO:0000256" key="5">
    <source>
        <dbReference type="ARBA" id="ARBA00022553"/>
    </source>
</evidence>
<dbReference type="InterPro" id="IPR036890">
    <property type="entry name" value="HATPase_C_sf"/>
</dbReference>
<dbReference type="RefSeq" id="WP_115312277.1">
    <property type="nucleotide sequence ID" value="NZ_UGTH01000001.1"/>
</dbReference>
<keyword evidence="11 14" id="KW-1133">Transmembrane helix</keyword>
<dbReference type="Pfam" id="PF02518">
    <property type="entry name" value="HATPase_c"/>
    <property type="match status" value="1"/>
</dbReference>
<evidence type="ECO:0000256" key="4">
    <source>
        <dbReference type="ARBA" id="ARBA00022475"/>
    </source>
</evidence>
<dbReference type="EC" id="2.7.13.3" evidence="3"/>
<dbReference type="InterPro" id="IPR003594">
    <property type="entry name" value="HATPase_dom"/>
</dbReference>
<feature type="transmembrane region" description="Helical" evidence="14">
    <location>
        <begin position="435"/>
        <end position="452"/>
    </location>
</feature>
<gene>
    <name evidence="16" type="primary">phoR_4</name>
    <name evidence="16" type="ORF">NCTC11088_02038</name>
</gene>
<dbReference type="EMBL" id="UGTH01000001">
    <property type="protein sequence ID" value="SUB76223.1"/>
    <property type="molecule type" value="Genomic_DNA"/>
</dbReference>
<feature type="transmembrane region" description="Helical" evidence="14">
    <location>
        <begin position="410"/>
        <end position="429"/>
    </location>
</feature>
<dbReference type="InterPro" id="IPR036097">
    <property type="entry name" value="HisK_dim/P_sf"/>
</dbReference>
<keyword evidence="7 14" id="KW-0812">Transmembrane</keyword>
<keyword evidence="9" id="KW-0418">Kinase</keyword>
<dbReference type="InterPro" id="IPR050398">
    <property type="entry name" value="HssS/ArlS-like"/>
</dbReference>
<dbReference type="Pfam" id="PF00512">
    <property type="entry name" value="HisKA"/>
    <property type="match status" value="1"/>
</dbReference>
<evidence type="ECO:0000256" key="11">
    <source>
        <dbReference type="ARBA" id="ARBA00022989"/>
    </source>
</evidence>
<dbReference type="InterPro" id="IPR003661">
    <property type="entry name" value="HisK_dim/P_dom"/>
</dbReference>
<dbReference type="SMART" id="SM00388">
    <property type="entry name" value="HisKA"/>
    <property type="match status" value="1"/>
</dbReference>
<evidence type="ECO:0000256" key="3">
    <source>
        <dbReference type="ARBA" id="ARBA00012438"/>
    </source>
</evidence>
<evidence type="ECO:0000313" key="17">
    <source>
        <dbReference type="Proteomes" id="UP000254777"/>
    </source>
</evidence>
<keyword evidence="5" id="KW-0597">Phosphoprotein</keyword>
<dbReference type="PANTHER" id="PTHR45528">
    <property type="entry name" value="SENSOR HISTIDINE KINASE CPXA"/>
    <property type="match status" value="1"/>
</dbReference>
<evidence type="ECO:0000259" key="15">
    <source>
        <dbReference type="PROSITE" id="PS50109"/>
    </source>
</evidence>
<dbReference type="PANTHER" id="PTHR45528:SF1">
    <property type="entry name" value="SENSOR HISTIDINE KINASE CPXA"/>
    <property type="match status" value="1"/>
</dbReference>
<dbReference type="GO" id="GO:0000155">
    <property type="term" value="F:phosphorelay sensor kinase activity"/>
    <property type="evidence" value="ECO:0007669"/>
    <property type="project" value="InterPro"/>
</dbReference>
<proteinExistence type="predicted"/>
<sequence length="727" mass="82922">MKDVDIRYSTKGLLIAFLVISIVGVLLGIYGSKNNLFNSYKSNRESYYDYYNQVDNSLYKDGAGNSNFKYIDNIYGDQFIKFYVRSYKIANYPFTEEFKRHSNKVILDLNEYDGGFEQYSSYGAAIDAAKARGINDPKININVTEEPLYRTYYLTNDNSVDEFDPQYIADSKLSESPNNIILSGVWEDGVLKFTKDIDQVKNENRKYATNLKQAIREVYASIKNSGIQKLNFTYLIDTNSMAFKQYESSMNYEENLLPNSALGVVTGAVLILLLGLFSNFEKMEESNFYKSILKVPFEIVVFGAIPLWFMCAMMAADFFSINTDLIKSLLSPFYLLQILAISTIGVAELYLLYCLKDVFYNGFSSKVVNNSIVSKVFNFFGQKSIGLFMKSKNVSTEYLKDFDPGKRRNLMLFFLALLILGVVASNIVVVSSLQLIVLLIWVCLIGVIFVRVQKYITELEDIEKTAKIISEGHYDIKIEENNSHFKGLAHNLNAITLNLDGAISNAIKSEKMKTDLIANVSHDLKTPLTSIINYSELVVEEENVENIKKYAQVINEKSLKLKTLIEDLFEAAKVSSENIDLEIEEIDFKQLIKQIIGEWEDKLEEKNITIVEEYTPERVMLNLDGVKTSRILDNLFSNIYKYALEGTRVYVRLYKNEKVQLIIKNISKYPLNISEDELMERFTRGDASRNTEGSGLGLSIAKSLVNVQKGTFEIEIDGDLFKSKIEF</sequence>
<evidence type="ECO:0000256" key="6">
    <source>
        <dbReference type="ARBA" id="ARBA00022679"/>
    </source>
</evidence>
<evidence type="ECO:0000256" key="10">
    <source>
        <dbReference type="ARBA" id="ARBA00022840"/>
    </source>
</evidence>
<dbReference type="PROSITE" id="PS50109">
    <property type="entry name" value="HIS_KIN"/>
    <property type="match status" value="1"/>
</dbReference>
<dbReference type="Proteomes" id="UP000254777">
    <property type="component" value="Unassembled WGS sequence"/>
</dbReference>
<comment type="subcellular location">
    <subcellularLocation>
        <location evidence="2">Cell membrane</location>
        <topology evidence="2">Multi-pass membrane protein</topology>
    </subcellularLocation>
</comment>
<evidence type="ECO:0000313" key="16">
    <source>
        <dbReference type="EMBL" id="SUB76223.1"/>
    </source>
</evidence>
<dbReference type="CDD" id="cd00082">
    <property type="entry name" value="HisKA"/>
    <property type="match status" value="1"/>
</dbReference>
<feature type="domain" description="Histidine kinase" evidence="15">
    <location>
        <begin position="519"/>
        <end position="727"/>
    </location>
</feature>
<feature type="transmembrane region" description="Helical" evidence="14">
    <location>
        <begin position="333"/>
        <end position="355"/>
    </location>
</feature>
<keyword evidence="6 16" id="KW-0808">Transferase</keyword>
<comment type="catalytic activity">
    <reaction evidence="1">
        <text>ATP + protein L-histidine = ADP + protein N-phospho-L-histidine.</text>
        <dbReference type="EC" id="2.7.13.3"/>
    </reaction>
</comment>